<sequence length="209" mass="22427">MKNDLKKALRWALPLAVITFVLAAIFSIASTAVLSNANVFSGTIVVLVIILIALFFDIIGVAATASSEAPFHAIASKGMKGAKFSVWLTKNADRVNTFCTDVIGDAAAIISGTAASVVVVELMALLVYNKSGVAEYIISVIVTSCVAAFTVFVKALGKGFAIKNATKIIYRVGYVMYFTEDHLHIPILKLLDKKKKKKGKKKKSAKRDV</sequence>
<name>A0A0U1QS85_9BACL</name>
<evidence type="ECO:0000313" key="2">
    <source>
        <dbReference type="EMBL" id="KLI03667.1"/>
    </source>
</evidence>
<keyword evidence="1" id="KW-0812">Transmembrane</keyword>
<keyword evidence="3" id="KW-1185">Reference proteome</keyword>
<feature type="transmembrane region" description="Helical" evidence="1">
    <location>
        <begin position="12"/>
        <end position="34"/>
    </location>
</feature>
<organism evidence="2 3">
    <name type="scientific">Sporolactobacillus inulinus CASD</name>
    <dbReference type="NCBI Taxonomy" id="1069536"/>
    <lineage>
        <taxon>Bacteria</taxon>
        <taxon>Bacillati</taxon>
        <taxon>Bacillota</taxon>
        <taxon>Bacilli</taxon>
        <taxon>Bacillales</taxon>
        <taxon>Sporolactobacillaceae</taxon>
        <taxon>Sporolactobacillus</taxon>
    </lineage>
</organism>
<proteinExistence type="predicted"/>
<dbReference type="OrthoDB" id="2111373at2"/>
<protein>
    <submittedName>
        <fullName evidence="2">Membrane protein</fullName>
    </submittedName>
</protein>
<comment type="caution">
    <text evidence="2">The sequence shown here is derived from an EMBL/GenBank/DDBJ whole genome shotgun (WGS) entry which is preliminary data.</text>
</comment>
<dbReference type="Proteomes" id="UP000035553">
    <property type="component" value="Unassembled WGS sequence"/>
</dbReference>
<dbReference type="STRING" id="1069536.SINU_01790"/>
<keyword evidence="1" id="KW-1133">Transmembrane helix</keyword>
<feature type="transmembrane region" description="Helical" evidence="1">
    <location>
        <begin position="133"/>
        <end position="153"/>
    </location>
</feature>
<dbReference type="AlphaFoldDB" id="A0A0U1QS85"/>
<keyword evidence="1" id="KW-0472">Membrane</keyword>
<reference evidence="2 3" key="1">
    <citation type="journal article" date="2011" name="J. Bacteriol.">
        <title>Draft genome sequence of Sporolactobacillus inulinus strain CASD, an efficient D-lactic acid-producing bacterium with high-concentration lactate tolerance capability.</title>
        <authorList>
            <person name="Yu B."/>
            <person name="Su F."/>
            <person name="Wang L."/>
            <person name="Xu K."/>
            <person name="Zhao B."/>
            <person name="Xu P."/>
        </authorList>
    </citation>
    <scope>NUCLEOTIDE SEQUENCE [LARGE SCALE GENOMIC DNA]</scope>
    <source>
        <strain evidence="2 3">CASD</strain>
    </source>
</reference>
<evidence type="ECO:0000256" key="1">
    <source>
        <dbReference type="SAM" id="Phobius"/>
    </source>
</evidence>
<feature type="transmembrane region" description="Helical" evidence="1">
    <location>
        <begin position="106"/>
        <end position="127"/>
    </location>
</feature>
<dbReference type="RefSeq" id="WP_047034776.1">
    <property type="nucleotide sequence ID" value="NZ_AFVQ02000019.1"/>
</dbReference>
<dbReference type="EMBL" id="AFVQ02000019">
    <property type="protein sequence ID" value="KLI03667.1"/>
    <property type="molecule type" value="Genomic_DNA"/>
</dbReference>
<accession>A0A0U1QS85</accession>
<gene>
    <name evidence="2" type="ORF">SINU_01790</name>
</gene>
<evidence type="ECO:0000313" key="3">
    <source>
        <dbReference type="Proteomes" id="UP000035553"/>
    </source>
</evidence>
<feature type="transmembrane region" description="Helical" evidence="1">
    <location>
        <begin position="40"/>
        <end position="63"/>
    </location>
</feature>